<protein>
    <submittedName>
        <fullName evidence="4">Autophagy protein 16</fullName>
    </submittedName>
</protein>
<keyword evidence="2" id="KW-0175">Coiled coil</keyword>
<dbReference type="InterPro" id="IPR013923">
    <property type="entry name" value="Autophagy-rel_prot_16_dom"/>
</dbReference>
<proteinExistence type="inferred from homology"/>
<dbReference type="Gene3D" id="1.20.5.170">
    <property type="match status" value="1"/>
</dbReference>
<feature type="domain" description="Autophagy-related protein 16" evidence="3">
    <location>
        <begin position="28"/>
        <end position="197"/>
    </location>
</feature>
<dbReference type="AlphaFoldDB" id="A0A4S8YIT4"/>
<evidence type="ECO:0000259" key="3">
    <source>
        <dbReference type="Pfam" id="PF08614"/>
    </source>
</evidence>
<comment type="similarity">
    <text evidence="1">Belongs to the ATG16 family.</text>
</comment>
<evidence type="ECO:0000313" key="5">
    <source>
        <dbReference type="Proteomes" id="UP000310421"/>
    </source>
</evidence>
<organism evidence="4 5">
    <name type="scientific">Aureobasidium pullulans</name>
    <name type="common">Black yeast</name>
    <name type="synonym">Pullularia pullulans</name>
    <dbReference type="NCBI Taxonomy" id="5580"/>
    <lineage>
        <taxon>Eukaryota</taxon>
        <taxon>Fungi</taxon>
        <taxon>Dikarya</taxon>
        <taxon>Ascomycota</taxon>
        <taxon>Pezizomycotina</taxon>
        <taxon>Dothideomycetes</taxon>
        <taxon>Dothideomycetidae</taxon>
        <taxon>Dothideales</taxon>
        <taxon>Saccotheciaceae</taxon>
        <taxon>Aureobasidium</taxon>
    </lineage>
</organism>
<evidence type="ECO:0000256" key="1">
    <source>
        <dbReference type="ARBA" id="ARBA00005331"/>
    </source>
</evidence>
<evidence type="ECO:0000313" key="4">
    <source>
        <dbReference type="EMBL" id="THW54362.1"/>
    </source>
</evidence>
<dbReference type="Proteomes" id="UP000310421">
    <property type="component" value="Unassembled WGS sequence"/>
</dbReference>
<gene>
    <name evidence="4" type="ORF">D6D20_10261</name>
</gene>
<reference evidence="4 5" key="1">
    <citation type="submission" date="2018-10" db="EMBL/GenBank/DDBJ databases">
        <title>Fifty Aureobasidium pullulans genomes reveal a recombining polyextremotolerant generalist.</title>
        <authorList>
            <person name="Gostincar C."/>
            <person name="Turk M."/>
            <person name="Zajc J."/>
            <person name="Gunde-Cimerman N."/>
        </authorList>
    </citation>
    <scope>NUCLEOTIDE SEQUENCE [LARGE SCALE GENOMIC DNA]</scope>
    <source>
        <strain evidence="4 5">EXF-10751</strain>
    </source>
</reference>
<name>A0A4S8YIT4_AURPU</name>
<feature type="coiled-coil region" evidence="2">
    <location>
        <begin position="115"/>
        <end position="184"/>
    </location>
</feature>
<dbReference type="EMBL" id="QZAN01000261">
    <property type="protein sequence ID" value="THW54362.1"/>
    <property type="molecule type" value="Genomic_DNA"/>
</dbReference>
<comment type="caution">
    <text evidence="4">The sequence shown here is derived from an EMBL/GenBank/DDBJ whole genome shotgun (WGS) entry which is preliminary data.</text>
</comment>
<dbReference type="CDD" id="cd22887">
    <property type="entry name" value="Atg16_CCD"/>
    <property type="match status" value="1"/>
</dbReference>
<dbReference type="Pfam" id="PF08614">
    <property type="entry name" value="ATG16"/>
    <property type="match status" value="1"/>
</dbReference>
<sequence length="203" mass="23239">MRSSSIFSLRPIQAQTQPCEMADWSTRYLAALDARDRRESTHKSYIDAFTRLADRKSVAVTSNISGTAYGLSDQHGSDEVNRLRQDLTTTQAARSSLQTQLRTLQASTTSLTTANTTLTQQLTATHRQLAALERKLKDRDEELREKKKLVEDVQDETVALNMELNAMEREKQRLKGENAELVRRWMERMHVEVDKANREGGWE</sequence>
<evidence type="ECO:0000256" key="2">
    <source>
        <dbReference type="SAM" id="Coils"/>
    </source>
</evidence>
<accession>A0A4S8YIT4</accession>